<feature type="transmembrane region" description="Helical" evidence="2">
    <location>
        <begin position="21"/>
        <end position="45"/>
    </location>
</feature>
<comment type="caution">
    <text evidence="4">The sequence shown here is derived from an EMBL/GenBank/DDBJ whole genome shotgun (WGS) entry which is preliminary data.</text>
</comment>
<protein>
    <recommendedName>
        <fullName evidence="3">DUF1746 domain-containing protein</fullName>
    </recommendedName>
</protein>
<evidence type="ECO:0000313" key="5">
    <source>
        <dbReference type="Proteomes" id="UP000183567"/>
    </source>
</evidence>
<keyword evidence="5" id="KW-1185">Reference proteome</keyword>
<name>A0A1J8RGD0_9AGAM</name>
<dbReference type="AlphaFoldDB" id="A0A1J8RGD0"/>
<feature type="transmembrane region" description="Helical" evidence="2">
    <location>
        <begin position="149"/>
        <end position="173"/>
    </location>
</feature>
<dbReference type="Pfam" id="PF08508">
    <property type="entry name" value="DUF1746"/>
    <property type="match status" value="1"/>
</dbReference>
<evidence type="ECO:0000313" key="4">
    <source>
        <dbReference type="EMBL" id="OJA20858.1"/>
    </source>
</evidence>
<gene>
    <name evidence="4" type="ORF">AZE42_02967</name>
</gene>
<feature type="transmembrane region" description="Helical" evidence="2">
    <location>
        <begin position="454"/>
        <end position="473"/>
    </location>
</feature>
<dbReference type="InterPro" id="IPR013715">
    <property type="entry name" value="DUF1746"/>
</dbReference>
<dbReference type="EMBL" id="LVVM01000340">
    <property type="protein sequence ID" value="OJA20858.1"/>
    <property type="molecule type" value="Genomic_DNA"/>
</dbReference>
<reference evidence="4 5" key="1">
    <citation type="submission" date="2016-03" db="EMBL/GenBank/DDBJ databases">
        <title>Comparative genomics of the ectomycorrhizal sister species Rhizopogon vinicolor and Rhizopogon vesiculosus (Basidiomycota: Boletales) reveals a divergence of the mating type B locus.</title>
        <authorList>
            <person name="Mujic A.B."/>
            <person name="Kuo A."/>
            <person name="Tritt A."/>
            <person name="Lipzen A."/>
            <person name="Chen C."/>
            <person name="Johnson J."/>
            <person name="Sharma A."/>
            <person name="Barry K."/>
            <person name="Grigoriev I.V."/>
            <person name="Spatafora J.W."/>
        </authorList>
    </citation>
    <scope>NUCLEOTIDE SEQUENCE [LARGE SCALE GENOMIC DNA]</scope>
    <source>
        <strain evidence="4 5">AM-OR11-056</strain>
    </source>
</reference>
<feature type="compositionally biased region" description="Polar residues" evidence="1">
    <location>
        <begin position="303"/>
        <end position="314"/>
    </location>
</feature>
<dbReference type="Proteomes" id="UP000183567">
    <property type="component" value="Unassembled WGS sequence"/>
</dbReference>
<evidence type="ECO:0000259" key="3">
    <source>
        <dbReference type="Pfam" id="PF08508"/>
    </source>
</evidence>
<evidence type="ECO:0000256" key="1">
    <source>
        <dbReference type="SAM" id="MobiDB-lite"/>
    </source>
</evidence>
<evidence type="ECO:0000256" key="2">
    <source>
        <dbReference type="SAM" id="Phobius"/>
    </source>
</evidence>
<dbReference type="STRING" id="180088.A0A1J8RGD0"/>
<organism evidence="4 5">
    <name type="scientific">Rhizopogon vesiculosus</name>
    <dbReference type="NCBI Taxonomy" id="180088"/>
    <lineage>
        <taxon>Eukaryota</taxon>
        <taxon>Fungi</taxon>
        <taxon>Dikarya</taxon>
        <taxon>Basidiomycota</taxon>
        <taxon>Agaricomycotina</taxon>
        <taxon>Agaricomycetes</taxon>
        <taxon>Agaricomycetidae</taxon>
        <taxon>Boletales</taxon>
        <taxon>Suillineae</taxon>
        <taxon>Rhizopogonaceae</taxon>
        <taxon>Rhizopogon</taxon>
    </lineage>
</organism>
<feature type="compositionally biased region" description="Low complexity" evidence="1">
    <location>
        <begin position="280"/>
        <end position="293"/>
    </location>
</feature>
<feature type="region of interest" description="Disordered" evidence="1">
    <location>
        <begin position="252"/>
        <end position="355"/>
    </location>
</feature>
<feature type="transmembrane region" description="Helical" evidence="2">
    <location>
        <begin position="92"/>
        <end position="112"/>
    </location>
</feature>
<keyword evidence="2" id="KW-0472">Membrane</keyword>
<feature type="transmembrane region" description="Helical" evidence="2">
    <location>
        <begin position="60"/>
        <end position="80"/>
    </location>
</feature>
<keyword evidence="2" id="KW-1133">Transmembrane helix</keyword>
<proteinExistence type="predicted"/>
<feature type="compositionally biased region" description="Basic and acidic residues" evidence="1">
    <location>
        <begin position="345"/>
        <end position="354"/>
    </location>
</feature>
<feature type="domain" description="DUF1746" evidence="3">
    <location>
        <begin position="413"/>
        <end position="512"/>
    </location>
</feature>
<keyword evidence="2" id="KW-0812">Transmembrane</keyword>
<accession>A0A1J8RGD0</accession>
<feature type="region of interest" description="Disordered" evidence="1">
    <location>
        <begin position="613"/>
        <end position="649"/>
    </location>
</feature>
<sequence length="649" mass="73579">MAFNLKDYLLYSPYFCCCIPVRFGFVIMTCLSFLLSGVLSVLVWFELSHSYSLSSKEKTVFWLVGVVEVILFAVSIVGFIGAVARKPRFVKIYAYFTYIHLLLNIAVGIYFLDTIRQSNRQQIVDECYALLTDKSSQSNCQNLLNISTYVFIAVVTFVLLLELYGALIATRYLNRLTKEKKAEHNHKLGFYHAVSTPEPPRHARDASDMYDDMEMLHPRNSTTASILSYGGVYDYGDDVIDITHQPTTYEPIPTHNPIMLTHSQQSSQSSSIPTHHQQFSQSSTYPASSASSQGFRVLPPRPSSSTVTEISSTHELPKAWEQAPHLAHSPGSPVDFSCEPSTQSDVDHDQRSTHTEVSTSAHSALMDHASFMWTRFFPPPSAPPIPELPPPYHDMHKRHDAQRQHIIDSFHNLLFHLHAISFFLAPSLVPLVTRAICCQFLCYKPREVDPKVSLRAWFLLTFILNFPSFWLHAREATVEGRTVVLDFVGMGYAPSKVHLILLDVLILILQLLLETLTYEKSLQQTSSMVSGVLLPYPLVPTPSSRSNEDEERKPSRNGRIYIIDVRLAPLINRIRQPAPDVVERPLDILPLPNTSNLPTIPRHFRAFMRIREERRRPSLPEPHPTVPDIQEVTETEQRLPGSMGMEDAD</sequence>
<dbReference type="OrthoDB" id="7862095at2759"/>